<organism evidence="9 11">
    <name type="scientific">Schizosaccharomyces japonicus (strain yFS275 / FY16936)</name>
    <name type="common">Fission yeast</name>
    <dbReference type="NCBI Taxonomy" id="402676"/>
    <lineage>
        <taxon>Eukaryota</taxon>
        <taxon>Fungi</taxon>
        <taxon>Dikarya</taxon>
        <taxon>Ascomycota</taxon>
        <taxon>Taphrinomycotina</taxon>
        <taxon>Schizosaccharomycetes</taxon>
        <taxon>Schizosaccharomycetales</taxon>
        <taxon>Schizosaccharomycetaceae</taxon>
        <taxon>Schizosaccharomyces</taxon>
    </lineage>
</organism>
<evidence type="ECO:0000259" key="7">
    <source>
        <dbReference type="PROSITE" id="PS51512"/>
    </source>
</evidence>
<dbReference type="AlphaFoldDB" id="B6K7D2"/>
<feature type="compositionally biased region" description="Polar residues" evidence="5">
    <location>
        <begin position="125"/>
        <end position="143"/>
    </location>
</feature>
<dbReference type="OMA" id="YISTGRH"/>
<accession>B6K7D2</accession>
<dbReference type="JaponicusDB" id="SJAG_04640">
    <property type="gene designation" value="edc3"/>
</dbReference>
<evidence type="ECO:0000256" key="5">
    <source>
        <dbReference type="SAM" id="MobiDB-lite"/>
    </source>
</evidence>
<dbReference type="PANTHER" id="PTHR13612:SF0">
    <property type="entry name" value="ENHANCER OF MRNA-DECAPPING PROTEIN 3"/>
    <property type="match status" value="1"/>
</dbReference>
<keyword evidence="11" id="KW-1185">Reference proteome</keyword>
<dbReference type="Pfam" id="PF09532">
    <property type="entry name" value="FDF"/>
    <property type="match status" value="1"/>
</dbReference>
<dbReference type="VEuPathDB" id="FungiDB:SJAG_04640"/>
<dbReference type="InterPro" id="IPR047575">
    <property type="entry name" value="Sm"/>
</dbReference>
<dbReference type="InterPro" id="IPR034107">
    <property type="entry name" value="Lsm16_N"/>
</dbReference>
<keyword evidence="4" id="KW-0963">Cytoplasm</keyword>
<evidence type="ECO:0000256" key="1">
    <source>
        <dbReference type="ARBA" id="ARBA00004201"/>
    </source>
</evidence>
<dbReference type="GO" id="GO:0003729">
    <property type="term" value="F:mRNA binding"/>
    <property type="evidence" value="ECO:0000318"/>
    <property type="project" value="GO_Central"/>
</dbReference>
<dbReference type="InterPro" id="IPR010920">
    <property type="entry name" value="LSM_dom_sf"/>
</dbReference>
<comment type="similarity">
    <text evidence="2">Belongs to the EDC3 family.</text>
</comment>
<dbReference type="SUPFAM" id="SSF64153">
    <property type="entry name" value="YjeF N-terminal domain-like"/>
    <property type="match status" value="1"/>
</dbReference>
<evidence type="ECO:0000256" key="2">
    <source>
        <dbReference type="ARBA" id="ARBA00006610"/>
    </source>
</evidence>
<dbReference type="PANTHER" id="PTHR13612">
    <property type="entry name" value="ENHANCER OF MRNA-DECAPPING PROTEIN 3"/>
    <property type="match status" value="1"/>
</dbReference>
<dbReference type="OrthoDB" id="10030313at2759"/>
<dbReference type="EMBL" id="KE651168">
    <property type="protein sequence ID" value="EEB09436.1"/>
    <property type="molecule type" value="Genomic_DNA"/>
</dbReference>
<dbReference type="InterPro" id="IPR019050">
    <property type="entry name" value="FDF_dom"/>
</dbReference>
<feature type="domain" description="DFDF" evidence="7">
    <location>
        <begin position="80"/>
        <end position="116"/>
    </location>
</feature>
<evidence type="ECO:0000259" key="8">
    <source>
        <dbReference type="PROSITE" id="PS52002"/>
    </source>
</evidence>
<dbReference type="HOGENOM" id="CLU_622814_0_0_1"/>
<dbReference type="GO" id="GO:0010494">
    <property type="term" value="C:cytoplasmic stress granule"/>
    <property type="evidence" value="ECO:0007669"/>
    <property type="project" value="EnsemblFungi"/>
</dbReference>
<gene>
    <name evidence="10" type="primary">edc3</name>
    <name evidence="9" type="ORF">SJAG_04640</name>
</gene>
<dbReference type="InterPro" id="IPR036652">
    <property type="entry name" value="YjeF_N_dom_sf"/>
</dbReference>
<dbReference type="PROSITE" id="PS51512">
    <property type="entry name" value="DFDF"/>
    <property type="match status" value="1"/>
</dbReference>
<dbReference type="GO" id="GO:0000932">
    <property type="term" value="C:P-body"/>
    <property type="evidence" value="ECO:0000318"/>
    <property type="project" value="GO_Central"/>
</dbReference>
<reference evidence="9 11" key="1">
    <citation type="journal article" date="2011" name="Science">
        <title>Comparative functional genomics of the fission yeasts.</title>
        <authorList>
            <person name="Rhind N."/>
            <person name="Chen Z."/>
            <person name="Yassour M."/>
            <person name="Thompson D.A."/>
            <person name="Haas B.J."/>
            <person name="Habib N."/>
            <person name="Wapinski I."/>
            <person name="Roy S."/>
            <person name="Lin M.F."/>
            <person name="Heiman D.I."/>
            <person name="Young S.K."/>
            <person name="Furuya K."/>
            <person name="Guo Y."/>
            <person name="Pidoux A."/>
            <person name="Chen H.M."/>
            <person name="Robbertse B."/>
            <person name="Goldberg J.M."/>
            <person name="Aoki K."/>
            <person name="Bayne E.H."/>
            <person name="Berlin A.M."/>
            <person name="Desjardins C.A."/>
            <person name="Dobbs E."/>
            <person name="Dukaj L."/>
            <person name="Fan L."/>
            <person name="FitzGerald M.G."/>
            <person name="French C."/>
            <person name="Gujja S."/>
            <person name="Hansen K."/>
            <person name="Keifenheim D."/>
            <person name="Levin J.Z."/>
            <person name="Mosher R.A."/>
            <person name="Mueller C.A."/>
            <person name="Pfiffner J."/>
            <person name="Priest M."/>
            <person name="Russ C."/>
            <person name="Smialowska A."/>
            <person name="Swoboda P."/>
            <person name="Sykes S.M."/>
            <person name="Vaughn M."/>
            <person name="Vengrova S."/>
            <person name="Yoder R."/>
            <person name="Zeng Q."/>
            <person name="Allshire R."/>
            <person name="Baulcombe D."/>
            <person name="Birren B.W."/>
            <person name="Brown W."/>
            <person name="Ekwall K."/>
            <person name="Kellis M."/>
            <person name="Leatherwood J."/>
            <person name="Levin H."/>
            <person name="Margalit H."/>
            <person name="Martienssen R."/>
            <person name="Nieduszynski C.A."/>
            <person name="Spatafora J.W."/>
            <person name="Friedman N."/>
            <person name="Dalgaard J.Z."/>
            <person name="Baumann P."/>
            <person name="Niki H."/>
            <person name="Regev A."/>
            <person name="Nusbaum C."/>
        </authorList>
    </citation>
    <scope>NUCLEOTIDE SEQUENCE [LARGE SCALE GENOMIC DNA]</scope>
    <source>
        <strain evidence="11">yFS275 / FY16936</strain>
    </source>
</reference>
<evidence type="ECO:0000313" key="9">
    <source>
        <dbReference type="EMBL" id="EEB09436.1"/>
    </source>
</evidence>
<evidence type="ECO:0000256" key="4">
    <source>
        <dbReference type="ARBA" id="ARBA00022490"/>
    </source>
</evidence>
<proteinExistence type="inferred from homology"/>
<feature type="compositionally biased region" description="Polar residues" evidence="5">
    <location>
        <begin position="172"/>
        <end position="196"/>
    </location>
</feature>
<dbReference type="Gene3D" id="2.30.30.100">
    <property type="match status" value="1"/>
</dbReference>
<feature type="domain" description="YjeF N-terminal" evidence="6">
    <location>
        <begin position="203"/>
        <end position="418"/>
    </location>
</feature>
<comment type="subcellular location">
    <subcellularLocation>
        <location evidence="1">Cytoplasm</location>
        <location evidence="1">P-body</location>
    </subcellularLocation>
</comment>
<dbReference type="SMART" id="SM01199">
    <property type="entry name" value="FDF"/>
    <property type="match status" value="1"/>
</dbReference>
<dbReference type="STRING" id="402676.B6K7D2"/>
<dbReference type="InterPro" id="IPR025762">
    <property type="entry name" value="DFDF"/>
</dbReference>
<evidence type="ECO:0000256" key="3">
    <source>
        <dbReference type="ARBA" id="ARBA00015797"/>
    </source>
</evidence>
<feature type="domain" description="Sm" evidence="8">
    <location>
        <begin position="1"/>
        <end position="60"/>
    </location>
</feature>
<dbReference type="GO" id="GO:0140693">
    <property type="term" value="F:molecular condensate scaffold activity"/>
    <property type="evidence" value="ECO:0007669"/>
    <property type="project" value="EnsemblFungi"/>
</dbReference>
<dbReference type="Proteomes" id="UP000001744">
    <property type="component" value="Unassembled WGS sequence"/>
</dbReference>
<dbReference type="GO" id="GO:0033962">
    <property type="term" value="P:P-body assembly"/>
    <property type="evidence" value="ECO:0000318"/>
    <property type="project" value="GO_Central"/>
</dbReference>
<dbReference type="SUPFAM" id="SSF50182">
    <property type="entry name" value="Sm-like ribonucleoproteins"/>
    <property type="match status" value="1"/>
</dbReference>
<dbReference type="Gene3D" id="3.40.50.10260">
    <property type="entry name" value="YjeF N-terminal domain"/>
    <property type="match status" value="1"/>
</dbReference>
<dbReference type="GO" id="GO:0031087">
    <property type="term" value="P:deadenylation-independent decapping of nuclear-transcribed mRNA"/>
    <property type="evidence" value="ECO:0000318"/>
    <property type="project" value="GO_Central"/>
</dbReference>
<dbReference type="eggNOG" id="KOG2585">
    <property type="taxonomic scope" value="Eukaryota"/>
</dbReference>
<protein>
    <recommendedName>
        <fullName evidence="3">Enhancer of mRNA-decapping protein 3</fullName>
    </recommendedName>
</protein>
<dbReference type="PROSITE" id="PS52002">
    <property type="entry name" value="SM"/>
    <property type="match status" value="1"/>
</dbReference>
<evidence type="ECO:0000313" key="11">
    <source>
        <dbReference type="Proteomes" id="UP000001744"/>
    </source>
</evidence>
<evidence type="ECO:0000313" key="10">
    <source>
        <dbReference type="JaponicusDB" id="SJAG_04640"/>
    </source>
</evidence>
<evidence type="ECO:0000259" key="6">
    <source>
        <dbReference type="PROSITE" id="PS51385"/>
    </source>
</evidence>
<dbReference type="Pfam" id="PF03853">
    <property type="entry name" value="YjeF_N"/>
    <property type="match status" value="1"/>
</dbReference>
<name>B6K7D2_SCHJY</name>
<dbReference type="InterPro" id="IPR004443">
    <property type="entry name" value="YjeF_N_dom"/>
</dbReference>
<dbReference type="PROSITE" id="PS51385">
    <property type="entry name" value="YJEF_N"/>
    <property type="match status" value="1"/>
</dbReference>
<dbReference type="GeneID" id="7049801"/>
<feature type="region of interest" description="Disordered" evidence="5">
    <location>
        <begin position="124"/>
        <end position="196"/>
    </location>
</feature>
<dbReference type="RefSeq" id="XP_002175729.1">
    <property type="nucleotide sequence ID" value="XM_002175693.2"/>
</dbReference>
<dbReference type="CDD" id="cd01737">
    <property type="entry name" value="LSm16_N"/>
    <property type="match status" value="1"/>
</dbReference>
<sequence>MSVADFYGSNVEIFLNNGSKIQGIITNFDPQSLVLQLKSRQNVIPVMTSQIKDLRIIPNEQPVSKPSTPRSSKARLREADKAWNTADCNDDFDFAANLEKFNKQKLFAEFRERDKSDPAKLLVSHNKNTQRNYSPTQNVLDSVSSSKEESPKKPGPKNPLAANQQKTKKSPKSSNSETITKSKTSDSSRNASVELKTSTGETVVSVDKDIIIRGVSESILNTNSEIVVEGAAQLISQLVHSFLGGSRRLGKLNHNPSPVVCLLVGKHDHASAAVAAGRRLASVGITVVLRCTQLNNIDGKQLLMFESAGGLVPSDDEFGKCLESLSTPVELIVDSLSGLRPYDSRYNPLVKWANQNRAPILSLDYPSGLDESKTLSMNAKWTLAFGAVSNDLANAALNKTANDTIFLGNLGTGFHVWEQLGAGQSQADGEWLTQLSISDK</sequence>